<dbReference type="UniPathway" id="UPA00262">
    <property type="reaction ID" value="UER00222"/>
</dbReference>
<accession>A0A1R4K927</accession>
<dbReference type="GO" id="GO:0019354">
    <property type="term" value="P:siroheme biosynthetic process"/>
    <property type="evidence" value="ECO:0007669"/>
    <property type="project" value="UniProtKB-UniPathway"/>
</dbReference>
<reference evidence="9 10" key="1">
    <citation type="submission" date="2017-02" db="EMBL/GenBank/DDBJ databases">
        <authorList>
            <person name="Peterson S.W."/>
        </authorList>
    </citation>
    <scope>NUCLEOTIDE SEQUENCE [LARGE SCALE GENOMIC DNA]</scope>
    <source>
        <strain evidence="9 10">LSP_Lj1</strain>
    </source>
</reference>
<dbReference type="GO" id="GO:0046872">
    <property type="term" value="F:metal ion binding"/>
    <property type="evidence" value="ECO:0007669"/>
    <property type="project" value="UniProtKB-KW"/>
</dbReference>
<dbReference type="Pfam" id="PF01903">
    <property type="entry name" value="CbiX"/>
    <property type="match status" value="2"/>
</dbReference>
<dbReference type="EMBL" id="FUKQ01000046">
    <property type="protein sequence ID" value="SJN40748.1"/>
    <property type="molecule type" value="Genomic_DNA"/>
</dbReference>
<dbReference type="GO" id="GO:0032259">
    <property type="term" value="P:methylation"/>
    <property type="evidence" value="ECO:0007669"/>
    <property type="project" value="UniProtKB-KW"/>
</dbReference>
<dbReference type="EC" id="1.3.1.76" evidence="2"/>
<evidence type="ECO:0000256" key="7">
    <source>
        <dbReference type="ARBA" id="ARBA00023244"/>
    </source>
</evidence>
<evidence type="ECO:0000256" key="2">
    <source>
        <dbReference type="ARBA" id="ARBA00012400"/>
    </source>
</evidence>
<dbReference type="CDD" id="cd03416">
    <property type="entry name" value="CbiX_SirB_N"/>
    <property type="match status" value="1"/>
</dbReference>
<dbReference type="InterPro" id="IPR006367">
    <property type="entry name" value="Sirohaem_synthase_N"/>
</dbReference>
<gene>
    <name evidence="9" type="ORF">FM114_12310</name>
</gene>
<comment type="catalytic activity">
    <reaction evidence="8">
        <text>precorrin-2 + NAD(+) = sirohydrochlorin + NADH + 2 H(+)</text>
        <dbReference type="Rhea" id="RHEA:15613"/>
        <dbReference type="ChEBI" id="CHEBI:15378"/>
        <dbReference type="ChEBI" id="CHEBI:57540"/>
        <dbReference type="ChEBI" id="CHEBI:57945"/>
        <dbReference type="ChEBI" id="CHEBI:58351"/>
        <dbReference type="ChEBI" id="CHEBI:58827"/>
        <dbReference type="EC" id="1.3.1.76"/>
    </reaction>
</comment>
<keyword evidence="4 9" id="KW-0560">Oxidoreductase</keyword>
<name>A0A1R4K927_9ACTN</name>
<keyword evidence="9" id="KW-0808">Transferase</keyword>
<evidence type="ECO:0000256" key="3">
    <source>
        <dbReference type="ARBA" id="ARBA00022723"/>
    </source>
</evidence>
<comment type="pathway">
    <text evidence="1">Porphyrin-containing compound metabolism; siroheme biosynthesis; sirohydrochlorin from precorrin-2: step 1/1.</text>
</comment>
<dbReference type="SUPFAM" id="SSF53800">
    <property type="entry name" value="Chelatase"/>
    <property type="match status" value="1"/>
</dbReference>
<protein>
    <recommendedName>
        <fullName evidence="2">precorrin-2 dehydrogenase</fullName>
        <ecNumber evidence="2">1.3.1.76</ecNumber>
    </recommendedName>
</protein>
<evidence type="ECO:0000256" key="8">
    <source>
        <dbReference type="ARBA" id="ARBA00047561"/>
    </source>
</evidence>
<evidence type="ECO:0000256" key="4">
    <source>
        <dbReference type="ARBA" id="ARBA00023002"/>
    </source>
</evidence>
<dbReference type="InterPro" id="IPR036291">
    <property type="entry name" value="NAD(P)-bd_dom_sf"/>
</dbReference>
<dbReference type="NCBIfam" id="TIGR01470">
    <property type="entry name" value="cysG_Nterm"/>
    <property type="match status" value="1"/>
</dbReference>
<keyword evidence="9" id="KW-0489">Methyltransferase</keyword>
<dbReference type="Pfam" id="PF13241">
    <property type="entry name" value="NAD_binding_7"/>
    <property type="match status" value="1"/>
</dbReference>
<dbReference type="InterPro" id="IPR050963">
    <property type="entry name" value="Sirohydro_Cobaltochel/CbiX"/>
</dbReference>
<keyword evidence="10" id="KW-1185">Reference proteome</keyword>
<dbReference type="Gene3D" id="3.40.50.1400">
    <property type="match status" value="2"/>
</dbReference>
<dbReference type="PANTHER" id="PTHR33542:SF5">
    <property type="entry name" value="FERROCHELATASE CHE1"/>
    <property type="match status" value="1"/>
</dbReference>
<dbReference type="OrthoDB" id="7345302at2"/>
<dbReference type="GO" id="GO:0016829">
    <property type="term" value="F:lyase activity"/>
    <property type="evidence" value="ECO:0007669"/>
    <property type="project" value="UniProtKB-KW"/>
</dbReference>
<keyword evidence="3" id="KW-0479">Metal-binding</keyword>
<evidence type="ECO:0000256" key="5">
    <source>
        <dbReference type="ARBA" id="ARBA00023027"/>
    </source>
</evidence>
<dbReference type="GO" id="GO:0008168">
    <property type="term" value="F:methyltransferase activity"/>
    <property type="evidence" value="ECO:0007669"/>
    <property type="project" value="UniProtKB-KW"/>
</dbReference>
<dbReference type="Gene3D" id="3.40.50.720">
    <property type="entry name" value="NAD(P)-binding Rossmann-like Domain"/>
    <property type="match status" value="1"/>
</dbReference>
<dbReference type="SUPFAM" id="SSF51735">
    <property type="entry name" value="NAD(P)-binding Rossmann-fold domains"/>
    <property type="match status" value="1"/>
</dbReference>
<evidence type="ECO:0000313" key="10">
    <source>
        <dbReference type="Proteomes" id="UP000188342"/>
    </source>
</evidence>
<evidence type="ECO:0000313" key="9">
    <source>
        <dbReference type="EMBL" id="SJN40748.1"/>
    </source>
</evidence>
<keyword evidence="5" id="KW-0520">NAD</keyword>
<dbReference type="RefSeq" id="WP_094765444.1">
    <property type="nucleotide sequence ID" value="NZ_FUKQ01000046.1"/>
</dbReference>
<dbReference type="STRING" id="1255658.FM114_12310"/>
<sequence length="414" mass="43572">MSTSLVIAAHGTRVGAGVGQCHDLVAQVRAQLPGTRVEAGFVELVEPSIHEVVAELSDTGPVVVVPLMVGTGAHVQHDIPAEILAGQGRPGRVVQTAHLGAHGHLLAVLDDRIEEALAHGDEAWSQAETSVVLVGRGSLMAQANADHCALARLVQERRGAPDVVPGFIQVVQPDLASALDRARQHGATQIVVAPNFLFTGRLEKWLAEQSAAWQSANPEVQVRVAGVIGPCEGLARVVAERFREGEAELRASTEEAEGSPVYLAGLDLSGRRVLVAGAGRVASRRIDKFLDAGADVTVVAPVASPRVTDLAADGRVRWEQRPVAAEDVHGAWYVLAACDDAAANALVSDACEEQGVFCVRADDARAGTAWTPATARHGAFTLGVVGRRDPRGSIALRHRVMTLLDSEAHASEED</sequence>
<dbReference type="PANTHER" id="PTHR33542">
    <property type="entry name" value="SIROHYDROCHLORIN FERROCHELATASE, CHLOROPLASTIC"/>
    <property type="match status" value="1"/>
</dbReference>
<keyword evidence="6 9" id="KW-0456">Lyase</keyword>
<organism evidence="9 10">
    <name type="scientific">Luteococcus japonicus LSP_Lj1</name>
    <dbReference type="NCBI Taxonomy" id="1255658"/>
    <lineage>
        <taxon>Bacteria</taxon>
        <taxon>Bacillati</taxon>
        <taxon>Actinomycetota</taxon>
        <taxon>Actinomycetes</taxon>
        <taxon>Propionibacteriales</taxon>
        <taxon>Propionibacteriaceae</taxon>
        <taxon>Luteococcus</taxon>
    </lineage>
</organism>
<dbReference type="CDD" id="cd03414">
    <property type="entry name" value="CbiX_SirB_C"/>
    <property type="match status" value="1"/>
</dbReference>
<dbReference type="AlphaFoldDB" id="A0A1R4K927"/>
<keyword evidence="7" id="KW-0627">Porphyrin biosynthesis</keyword>
<proteinExistence type="predicted"/>
<dbReference type="InterPro" id="IPR002762">
    <property type="entry name" value="CbiX-like"/>
</dbReference>
<dbReference type="GO" id="GO:0043115">
    <property type="term" value="F:precorrin-2 dehydrogenase activity"/>
    <property type="evidence" value="ECO:0007669"/>
    <property type="project" value="UniProtKB-EC"/>
</dbReference>
<evidence type="ECO:0000256" key="1">
    <source>
        <dbReference type="ARBA" id="ARBA00005010"/>
    </source>
</evidence>
<dbReference type="Proteomes" id="UP000188342">
    <property type="component" value="Unassembled WGS sequence"/>
</dbReference>
<evidence type="ECO:0000256" key="6">
    <source>
        <dbReference type="ARBA" id="ARBA00023239"/>
    </source>
</evidence>